<dbReference type="EMBL" id="CAICTM010000208">
    <property type="protein sequence ID" value="CAB9504817.1"/>
    <property type="molecule type" value="Genomic_DNA"/>
</dbReference>
<sequence length="194" mass="22566">MMMMDSSSRRRSGMDKSVREELDEAKAEFDKLKSQLDDVQKDYTEKSDERIDAMSALFQILDIIGKSEWRKQQKADKLADDAWKLSEECQARAKTQLDKLEAATHREMMASKAENEEAMNDMSASCQWEDTTNQYLRQIKQLKRDINNRQNYLDFESKTKEDVVKATKKVIAMLNKECDDKDLIKKVKKTAGFS</sequence>
<keyword evidence="3" id="KW-1185">Reference proteome</keyword>
<comment type="caution">
    <text evidence="2">The sequence shown here is derived from an EMBL/GenBank/DDBJ whole genome shotgun (WGS) entry which is preliminary data.</text>
</comment>
<organism evidence="2 3">
    <name type="scientific">Seminavis robusta</name>
    <dbReference type="NCBI Taxonomy" id="568900"/>
    <lineage>
        <taxon>Eukaryota</taxon>
        <taxon>Sar</taxon>
        <taxon>Stramenopiles</taxon>
        <taxon>Ochrophyta</taxon>
        <taxon>Bacillariophyta</taxon>
        <taxon>Bacillariophyceae</taxon>
        <taxon>Bacillariophycidae</taxon>
        <taxon>Naviculales</taxon>
        <taxon>Naviculaceae</taxon>
        <taxon>Seminavis</taxon>
    </lineage>
</organism>
<protein>
    <submittedName>
        <fullName evidence="2">Uncharacterized protein</fullName>
    </submittedName>
</protein>
<dbReference type="Proteomes" id="UP001153069">
    <property type="component" value="Unassembled WGS sequence"/>
</dbReference>
<reference evidence="2" key="1">
    <citation type="submission" date="2020-06" db="EMBL/GenBank/DDBJ databases">
        <authorList>
            <consortium name="Plant Systems Biology data submission"/>
        </authorList>
    </citation>
    <scope>NUCLEOTIDE SEQUENCE</scope>
    <source>
        <strain evidence="2">D6</strain>
    </source>
</reference>
<evidence type="ECO:0000256" key="1">
    <source>
        <dbReference type="SAM" id="MobiDB-lite"/>
    </source>
</evidence>
<gene>
    <name evidence="2" type="ORF">SEMRO_209_G087480.1</name>
</gene>
<feature type="compositionally biased region" description="Basic and acidic residues" evidence="1">
    <location>
        <begin position="12"/>
        <end position="22"/>
    </location>
</feature>
<dbReference type="SUPFAM" id="SSF75708">
    <property type="entry name" value="Chemotaxis phosphatase CheZ"/>
    <property type="match status" value="1"/>
</dbReference>
<dbReference type="AlphaFoldDB" id="A0A9N8DLF7"/>
<proteinExistence type="predicted"/>
<evidence type="ECO:0000313" key="3">
    <source>
        <dbReference type="Proteomes" id="UP001153069"/>
    </source>
</evidence>
<feature type="region of interest" description="Disordered" evidence="1">
    <location>
        <begin position="1"/>
        <end position="22"/>
    </location>
</feature>
<name>A0A9N8DLF7_9STRA</name>
<accession>A0A9N8DLF7</accession>
<evidence type="ECO:0000313" key="2">
    <source>
        <dbReference type="EMBL" id="CAB9504817.1"/>
    </source>
</evidence>